<evidence type="ECO:0000313" key="2">
    <source>
        <dbReference type="Proteomes" id="UP000763802"/>
    </source>
</evidence>
<dbReference type="EMBL" id="JAHHDY010000018">
    <property type="protein sequence ID" value="MBT3143092.1"/>
    <property type="molecule type" value="Genomic_DNA"/>
</dbReference>
<dbReference type="RefSeq" id="WP_215194163.1">
    <property type="nucleotide sequence ID" value="NZ_JAHHDY010000018.1"/>
</dbReference>
<proteinExistence type="predicted"/>
<dbReference type="Proteomes" id="UP000763802">
    <property type="component" value="Unassembled WGS sequence"/>
</dbReference>
<gene>
    <name evidence="1" type="ORF">KL867_18650</name>
</gene>
<evidence type="ECO:0000313" key="1">
    <source>
        <dbReference type="EMBL" id="MBT3143092.1"/>
    </source>
</evidence>
<comment type="caution">
    <text evidence="1">The sequence shown here is derived from an EMBL/GenBank/DDBJ whole genome shotgun (WGS) entry which is preliminary data.</text>
</comment>
<organism evidence="1 2">
    <name type="scientific">Falsiruegeria litorea</name>
    <dbReference type="NCBI Taxonomy" id="1280831"/>
    <lineage>
        <taxon>Bacteria</taxon>
        <taxon>Pseudomonadati</taxon>
        <taxon>Pseudomonadota</taxon>
        <taxon>Alphaproteobacteria</taxon>
        <taxon>Rhodobacterales</taxon>
        <taxon>Roseobacteraceae</taxon>
        <taxon>Falsiruegeria</taxon>
    </lineage>
</organism>
<keyword evidence="2" id="KW-1185">Reference proteome</keyword>
<name>A0ABS5WVC6_9RHOB</name>
<protein>
    <submittedName>
        <fullName evidence="1">Uncharacterized protein</fullName>
    </submittedName>
</protein>
<reference evidence="1 2" key="1">
    <citation type="submission" date="2021-05" db="EMBL/GenBank/DDBJ databases">
        <title>Draft genomes of marine bacteria isolated from model chitin particles.</title>
        <authorList>
            <person name="Datta M.S."/>
            <person name="Schwartzman J.A."/>
            <person name="Cordero O."/>
        </authorList>
    </citation>
    <scope>NUCLEOTIDE SEQUENCE [LARGE SCALE GENOMIC DNA]</scope>
    <source>
        <strain evidence="1 2">4E07</strain>
    </source>
</reference>
<sequence>MLSEYAVEPAAIGTDWNTFRYLIEKFGADKGRLISRFPNKWERKVIQAAKDAGVSDVKMASIVERLRTAKHKVVDVNRTYDHETNWVDNAIREHGNRPFRAIVCVDAAVPCAEALLPDDCFDENAFFNAPISRDIARTSDDIADALLLIALVAGEIDIVDPYFDLRPARGNYTGPLTSLLGKLAAATPTPKVIKVHFRSHDSRPPPNILAQNAPALTNGILPEGYSLELYEWTEVPGGEDLHDRFFLTDVGGLMVGAGLAAARAAETATFTLLDITHAQQLRSRFSPNSTVYTRVGAAVRIDANGNVELF</sequence>
<accession>A0ABS5WVC6</accession>